<dbReference type="RefSeq" id="XP_018659048.1">
    <property type="nucleotide sequence ID" value="XM_018807710.1"/>
</dbReference>
<evidence type="ECO:0000256" key="5">
    <source>
        <dbReference type="RuleBase" id="RU361277"/>
    </source>
</evidence>
<comment type="similarity">
    <text evidence="5">Belongs to the zinc-containing alcohol dehydrogenase family.</text>
</comment>
<dbReference type="InterPro" id="IPR011032">
    <property type="entry name" value="GroES-like_sf"/>
</dbReference>
<name>A0A2P4ZQB5_9HYPO</name>
<dbReference type="InterPro" id="IPR036291">
    <property type="entry name" value="NAD(P)-bd_dom_sf"/>
</dbReference>
<dbReference type="GO" id="GO:0008270">
    <property type="term" value="F:zinc ion binding"/>
    <property type="evidence" value="ECO:0007669"/>
    <property type="project" value="InterPro"/>
</dbReference>
<evidence type="ECO:0000256" key="2">
    <source>
        <dbReference type="ARBA" id="ARBA00022723"/>
    </source>
</evidence>
<dbReference type="InterPro" id="IPR013149">
    <property type="entry name" value="ADH-like_C"/>
</dbReference>
<dbReference type="Proteomes" id="UP000054821">
    <property type="component" value="Unassembled WGS sequence"/>
</dbReference>
<dbReference type="Gene3D" id="3.40.50.720">
    <property type="entry name" value="NAD(P)-binding Rossmann-like Domain"/>
    <property type="match status" value="1"/>
</dbReference>
<dbReference type="Pfam" id="PF00107">
    <property type="entry name" value="ADH_zinc_N"/>
    <property type="match status" value="1"/>
</dbReference>
<dbReference type="AlphaFoldDB" id="A0A2P4ZQB5"/>
<evidence type="ECO:0000313" key="7">
    <source>
        <dbReference type="EMBL" id="PON26461.1"/>
    </source>
</evidence>
<evidence type="ECO:0000256" key="3">
    <source>
        <dbReference type="ARBA" id="ARBA00022833"/>
    </source>
</evidence>
<dbReference type="SMART" id="SM00829">
    <property type="entry name" value="PKS_ER"/>
    <property type="match status" value="1"/>
</dbReference>
<evidence type="ECO:0000256" key="1">
    <source>
        <dbReference type="ARBA" id="ARBA00001947"/>
    </source>
</evidence>
<dbReference type="GeneID" id="29987793"/>
<dbReference type="CDD" id="cd05283">
    <property type="entry name" value="CAD1"/>
    <property type="match status" value="1"/>
</dbReference>
<protein>
    <recommendedName>
        <fullName evidence="6">Enoyl reductase (ER) domain-containing protein</fullName>
    </recommendedName>
</protein>
<dbReference type="Gene3D" id="3.90.180.10">
    <property type="entry name" value="Medium-chain alcohol dehydrogenases, catalytic domain"/>
    <property type="match status" value="1"/>
</dbReference>
<dbReference type="InterPro" id="IPR020843">
    <property type="entry name" value="ER"/>
</dbReference>
<organism evidence="7 8">
    <name type="scientific">Trichoderma gamsii</name>
    <dbReference type="NCBI Taxonomy" id="398673"/>
    <lineage>
        <taxon>Eukaryota</taxon>
        <taxon>Fungi</taxon>
        <taxon>Dikarya</taxon>
        <taxon>Ascomycota</taxon>
        <taxon>Pezizomycotina</taxon>
        <taxon>Sordariomycetes</taxon>
        <taxon>Hypocreomycetidae</taxon>
        <taxon>Hypocreales</taxon>
        <taxon>Hypocreaceae</taxon>
        <taxon>Trichoderma</taxon>
    </lineage>
</organism>
<dbReference type="Pfam" id="PF08240">
    <property type="entry name" value="ADH_N"/>
    <property type="match status" value="1"/>
</dbReference>
<keyword evidence="2 5" id="KW-0479">Metal-binding</keyword>
<dbReference type="InterPro" id="IPR029752">
    <property type="entry name" value="D-isomer_DH_CS1"/>
</dbReference>
<dbReference type="InterPro" id="IPR013154">
    <property type="entry name" value="ADH-like_N"/>
</dbReference>
<feature type="domain" description="Enoyl reductase (ER)" evidence="6">
    <location>
        <begin position="16"/>
        <end position="337"/>
    </location>
</feature>
<dbReference type="PROSITE" id="PS00059">
    <property type="entry name" value="ADH_ZINC"/>
    <property type="match status" value="1"/>
</dbReference>
<sequence>MAQSSLVGKEYRGYRSQDGSIIAYDTKIPQLGPKDVVVRITHSGLCASDIAFVKLGAPIALGHEGVGNVEGVGSDVMQLKIGDRVGGGFHRDACGSCKYCLKGKDIYCYNRIVLGEGDYDNGTFGQFYIGKETFLHKIPDNISNEDAAPLQCAGVTVYAALRETVEPGMRVGIYGIGGLGHLAIQFAAKMGTEVVVYSTSADKEQEAHAWGASEFHLVSTMYETIKAPVDVLVITGSYYPDFEKAMTKEFLSRNGIIVPLTAPMGPMDLNTRNMFFDGYRVYASLVGSRGLHAETLEFAAKNEVKPLVQVTKLENLGSLQKVVSDLEANAVRYRAVFEL</sequence>
<keyword evidence="8" id="KW-1185">Reference proteome</keyword>
<evidence type="ECO:0000313" key="8">
    <source>
        <dbReference type="Proteomes" id="UP000054821"/>
    </source>
</evidence>
<dbReference type="FunFam" id="3.40.50.720:FF:000022">
    <property type="entry name" value="Cinnamyl alcohol dehydrogenase"/>
    <property type="match status" value="1"/>
</dbReference>
<comment type="cofactor">
    <cofactor evidence="1 5">
        <name>Zn(2+)</name>
        <dbReference type="ChEBI" id="CHEBI:29105"/>
    </cofactor>
</comment>
<dbReference type="STRING" id="398673.A0A2P4ZQB5"/>
<keyword evidence="4" id="KW-0560">Oxidoreductase</keyword>
<dbReference type="SUPFAM" id="SSF51735">
    <property type="entry name" value="NAD(P)-binding Rossmann-fold domains"/>
    <property type="match status" value="1"/>
</dbReference>
<evidence type="ECO:0000256" key="4">
    <source>
        <dbReference type="ARBA" id="ARBA00023002"/>
    </source>
</evidence>
<dbReference type="InterPro" id="IPR002328">
    <property type="entry name" value="ADH_Zn_CS"/>
</dbReference>
<accession>A0A2P4ZQB5</accession>
<dbReference type="EMBL" id="JPDN02000013">
    <property type="protein sequence ID" value="PON26461.1"/>
    <property type="molecule type" value="Genomic_DNA"/>
</dbReference>
<dbReference type="PANTHER" id="PTHR42683">
    <property type="entry name" value="ALDEHYDE REDUCTASE"/>
    <property type="match status" value="1"/>
</dbReference>
<dbReference type="SUPFAM" id="SSF50129">
    <property type="entry name" value="GroES-like"/>
    <property type="match status" value="1"/>
</dbReference>
<evidence type="ECO:0000259" key="6">
    <source>
        <dbReference type="SMART" id="SM00829"/>
    </source>
</evidence>
<keyword evidence="3 5" id="KW-0862">Zinc</keyword>
<gene>
    <name evidence="7" type="ORF">TGAM01_v204471</name>
</gene>
<dbReference type="InterPro" id="IPR047109">
    <property type="entry name" value="CAD-like"/>
</dbReference>
<reference evidence="7 8" key="1">
    <citation type="journal article" date="2016" name="Genome Announc.">
        <title>Draft Whole-Genome Sequence of Trichoderma gamsii T6085, a Promising Biocontrol Agent of Fusarium Head Blight on Wheat.</title>
        <authorList>
            <person name="Baroncelli R."/>
            <person name="Zapparata A."/>
            <person name="Piaggeschi G."/>
            <person name="Sarrocco S."/>
            <person name="Vannacci G."/>
        </authorList>
    </citation>
    <scope>NUCLEOTIDE SEQUENCE [LARGE SCALE GENOMIC DNA]</scope>
    <source>
        <strain evidence="7 8">T6085</strain>
    </source>
</reference>
<comment type="caution">
    <text evidence="7">The sequence shown here is derived from an EMBL/GenBank/DDBJ whole genome shotgun (WGS) entry which is preliminary data.</text>
</comment>
<proteinExistence type="inferred from homology"/>
<dbReference type="GO" id="GO:0016616">
    <property type="term" value="F:oxidoreductase activity, acting on the CH-OH group of donors, NAD or NADP as acceptor"/>
    <property type="evidence" value="ECO:0007669"/>
    <property type="project" value="InterPro"/>
</dbReference>
<dbReference type="PROSITE" id="PS00065">
    <property type="entry name" value="D_2_HYDROXYACID_DH_1"/>
    <property type="match status" value="1"/>
</dbReference>